<gene>
    <name evidence="2" type="ORF">M513_13225</name>
    <name evidence="3" type="ORF">M514_13225</name>
</gene>
<dbReference type="EMBL" id="KL367694">
    <property type="protein sequence ID" value="KFD60097.1"/>
    <property type="molecule type" value="Genomic_DNA"/>
</dbReference>
<dbReference type="AlphaFoldDB" id="A0A085LLP1"/>
<evidence type="ECO:0000313" key="4">
    <source>
        <dbReference type="Proteomes" id="UP000030764"/>
    </source>
</evidence>
<evidence type="ECO:0000313" key="2">
    <source>
        <dbReference type="EMBL" id="KFD45887.1"/>
    </source>
</evidence>
<feature type="non-terminal residue" evidence="2">
    <location>
        <position position="172"/>
    </location>
</feature>
<sequence>MIRTHEHPDTRWVIKCGWPFRKGTRLAWFGTALTNQGGSVYRIHCDTHPRRCFNVHYDRISAYVGHPRDNMSQFVGSRTRHTEVAGNDHDMSTDMPPRRRLPKHETAVQEETVRSSYLAEWPEQLRPVLCPESGSDSPKGGCSVAHLLCYKNAGWKQPPGSFAVNPARTRAS</sequence>
<accession>A0A085LLP1</accession>
<dbReference type="EMBL" id="KL363412">
    <property type="protein sequence ID" value="KFD45887.1"/>
    <property type="molecule type" value="Genomic_DNA"/>
</dbReference>
<protein>
    <submittedName>
        <fullName evidence="2">Uncharacterized protein</fullName>
    </submittedName>
</protein>
<proteinExistence type="predicted"/>
<organism evidence="2 4">
    <name type="scientific">Trichuris suis</name>
    <name type="common">pig whipworm</name>
    <dbReference type="NCBI Taxonomy" id="68888"/>
    <lineage>
        <taxon>Eukaryota</taxon>
        <taxon>Metazoa</taxon>
        <taxon>Ecdysozoa</taxon>
        <taxon>Nematoda</taxon>
        <taxon>Enoplea</taxon>
        <taxon>Dorylaimia</taxon>
        <taxon>Trichinellida</taxon>
        <taxon>Trichuridae</taxon>
        <taxon>Trichuris</taxon>
    </lineage>
</organism>
<dbReference type="Proteomes" id="UP000030764">
    <property type="component" value="Unassembled WGS sequence"/>
</dbReference>
<evidence type="ECO:0000256" key="1">
    <source>
        <dbReference type="SAM" id="MobiDB-lite"/>
    </source>
</evidence>
<feature type="region of interest" description="Disordered" evidence="1">
    <location>
        <begin position="84"/>
        <end position="103"/>
    </location>
</feature>
<reference evidence="2 4" key="1">
    <citation type="journal article" date="2014" name="Nat. Genet.">
        <title>Genome and transcriptome of the porcine whipworm Trichuris suis.</title>
        <authorList>
            <person name="Jex A.R."/>
            <person name="Nejsum P."/>
            <person name="Schwarz E.M."/>
            <person name="Hu L."/>
            <person name="Young N.D."/>
            <person name="Hall R.S."/>
            <person name="Korhonen P.K."/>
            <person name="Liao S."/>
            <person name="Thamsborg S."/>
            <person name="Xia J."/>
            <person name="Xu P."/>
            <person name="Wang S."/>
            <person name="Scheerlinck J.P."/>
            <person name="Hofmann A."/>
            <person name="Sternberg P.W."/>
            <person name="Wang J."/>
            <person name="Gasser R.B."/>
        </authorList>
    </citation>
    <scope>NUCLEOTIDE SEQUENCE [LARGE SCALE GENOMIC DNA]</scope>
    <source>
        <strain evidence="3">DCEP-RM93F</strain>
        <strain evidence="2">DCEP-RM93M</strain>
    </source>
</reference>
<dbReference type="Proteomes" id="UP000030758">
    <property type="component" value="Unassembled WGS sequence"/>
</dbReference>
<keyword evidence="4" id="KW-1185">Reference proteome</keyword>
<name>A0A085LLP1_9BILA</name>
<evidence type="ECO:0000313" key="3">
    <source>
        <dbReference type="EMBL" id="KFD60097.1"/>
    </source>
</evidence>